<dbReference type="InterPro" id="IPR018841">
    <property type="entry name" value="DUF2442"/>
</dbReference>
<dbReference type="AlphaFoldDB" id="A0A370NMS6"/>
<accession>A0A370NMS6</accession>
<dbReference type="EMBL" id="QKWJ01000052">
    <property type="protein sequence ID" value="RDK06916.1"/>
    <property type="molecule type" value="Genomic_DNA"/>
</dbReference>
<keyword evidence="3" id="KW-1185">Reference proteome</keyword>
<dbReference type="Proteomes" id="UP000255165">
    <property type="component" value="Unassembled WGS sequence"/>
</dbReference>
<dbReference type="Pfam" id="PF10387">
    <property type="entry name" value="DUF2442"/>
    <property type="match status" value="1"/>
</dbReference>
<dbReference type="Gene3D" id="3.30.2020.40">
    <property type="entry name" value="Uncharacterised protein PF10387, DUF2442"/>
    <property type="match status" value="1"/>
</dbReference>
<feature type="region of interest" description="Disordered" evidence="1">
    <location>
        <begin position="114"/>
        <end position="141"/>
    </location>
</feature>
<dbReference type="RefSeq" id="WP_115214733.1">
    <property type="nucleotide sequence ID" value="NZ_QKWJ01000052.1"/>
</dbReference>
<gene>
    <name evidence="2" type="ORF">DN412_29100</name>
</gene>
<reference evidence="3" key="1">
    <citation type="submission" date="2018-06" db="EMBL/GenBank/DDBJ databases">
        <authorList>
            <person name="Feng T."/>
            <person name="Jeon C.O."/>
        </authorList>
    </citation>
    <scope>NUCLEOTIDE SEQUENCE [LARGE SCALE GENOMIC DNA]</scope>
    <source>
        <strain evidence="3">S23</strain>
    </source>
</reference>
<name>A0A370NMS6_9BURK</name>
<sequence length="141" mass="14607">MEITDDVLAAANARGAAKKASFPAVVSVRYDRRVSRVVIALASGLELAFSPKAARGLEHAHPADLADAEISPSGLGIHFPHLDADLYLPALLEGFLGSKRWMASELGKRGGAASTAAKAAAARENGRLGGRPRKSKLPAAA</sequence>
<comment type="caution">
    <text evidence="2">The sequence shown here is derived from an EMBL/GenBank/DDBJ whole genome shotgun (WGS) entry which is preliminary data.</text>
</comment>
<proteinExistence type="predicted"/>
<feature type="compositionally biased region" description="Basic residues" evidence="1">
    <location>
        <begin position="130"/>
        <end position="141"/>
    </location>
</feature>
<evidence type="ECO:0000313" key="3">
    <source>
        <dbReference type="Proteomes" id="UP000255165"/>
    </source>
</evidence>
<protein>
    <submittedName>
        <fullName evidence="2">DUF2442 domain-containing protein</fullName>
    </submittedName>
</protein>
<evidence type="ECO:0000313" key="2">
    <source>
        <dbReference type="EMBL" id="RDK06916.1"/>
    </source>
</evidence>
<evidence type="ECO:0000256" key="1">
    <source>
        <dbReference type="SAM" id="MobiDB-lite"/>
    </source>
</evidence>
<organism evidence="2 3">
    <name type="scientific">Cupriavidus lacunae</name>
    <dbReference type="NCBI Taxonomy" id="2666307"/>
    <lineage>
        <taxon>Bacteria</taxon>
        <taxon>Pseudomonadati</taxon>
        <taxon>Pseudomonadota</taxon>
        <taxon>Betaproteobacteria</taxon>
        <taxon>Burkholderiales</taxon>
        <taxon>Burkholderiaceae</taxon>
        <taxon>Cupriavidus</taxon>
    </lineage>
</organism>